<sequence>MDSIFTPIASELNRINKLGWLNVIKILEENFEEYPVDSDDQKPAAAILKILQSLDPDDATEVRFIYRVKQLDCFTYRACYTNQKQEDIFWNPLKEKFCDFMKNAPNNYQADMEYPATDIIQKWLIQQI</sequence>
<protein>
    <submittedName>
        <fullName evidence="1">Uncharacterized protein</fullName>
    </submittedName>
</protein>
<evidence type="ECO:0000313" key="1">
    <source>
        <dbReference type="EMBL" id="VAW63237.1"/>
    </source>
</evidence>
<accession>A0A3B0XJD8</accession>
<dbReference type="EMBL" id="UOFH01000245">
    <property type="protein sequence ID" value="VAW63237.1"/>
    <property type="molecule type" value="Genomic_DNA"/>
</dbReference>
<gene>
    <name evidence="1" type="ORF">MNBD_GAMMA08-1562</name>
</gene>
<dbReference type="AlphaFoldDB" id="A0A3B0XJD8"/>
<name>A0A3B0XJD8_9ZZZZ</name>
<proteinExistence type="predicted"/>
<reference evidence="1" key="1">
    <citation type="submission" date="2018-06" db="EMBL/GenBank/DDBJ databases">
        <authorList>
            <person name="Zhirakovskaya E."/>
        </authorList>
    </citation>
    <scope>NUCLEOTIDE SEQUENCE</scope>
</reference>
<organism evidence="1">
    <name type="scientific">hydrothermal vent metagenome</name>
    <dbReference type="NCBI Taxonomy" id="652676"/>
    <lineage>
        <taxon>unclassified sequences</taxon>
        <taxon>metagenomes</taxon>
        <taxon>ecological metagenomes</taxon>
    </lineage>
</organism>